<feature type="transmembrane region" description="Helical" evidence="1">
    <location>
        <begin position="174"/>
        <end position="191"/>
    </location>
</feature>
<organism evidence="3 4">
    <name type="scientific">Candidatus Borkfalkia avistercoris</name>
    <dbReference type="NCBI Taxonomy" id="2838504"/>
    <lineage>
        <taxon>Bacteria</taxon>
        <taxon>Bacillati</taxon>
        <taxon>Bacillota</taxon>
        <taxon>Clostridia</taxon>
        <taxon>Christensenellales</taxon>
        <taxon>Christensenellaceae</taxon>
        <taxon>Candidatus Borkfalkia</taxon>
    </lineage>
</organism>
<dbReference type="SUPFAM" id="SSF48317">
    <property type="entry name" value="Acid phosphatase/Vanadium-dependent haloperoxidase"/>
    <property type="match status" value="1"/>
</dbReference>
<sequence>MDVIILKALESIRCGFLDVFFSIFTLLGEEMVIAGIIAVIYICFSKEFGERAIVTVLSASCVTTGIKSAVQRPRPFVSGAVDKADNFLTEGLDEYMSFPSGHATASSGFFAALSIRFRKAYVIAPAAVLTVLVALSRLYLGVHYPSDVLAGLVVGIGMAFLWALIYKGFYNARLYVYLALAVLTLIFLFIPKTQTESMFQISAIALATSVGLIIEDRFIRFENTDKWVKRVVRLALMALLAAIPYLLLSLLPEGNWFKFLQYFVTIFIAITGTPFLIKLFRI</sequence>
<dbReference type="AlphaFoldDB" id="A0A9D2CZX9"/>
<dbReference type="EMBL" id="DXCL01000040">
    <property type="protein sequence ID" value="HIZ03929.1"/>
    <property type="molecule type" value="Genomic_DNA"/>
</dbReference>
<dbReference type="SMART" id="SM00014">
    <property type="entry name" value="acidPPc"/>
    <property type="match status" value="1"/>
</dbReference>
<feature type="transmembrane region" description="Helical" evidence="1">
    <location>
        <begin position="231"/>
        <end position="248"/>
    </location>
</feature>
<evidence type="ECO:0000256" key="1">
    <source>
        <dbReference type="SAM" id="Phobius"/>
    </source>
</evidence>
<comment type="caution">
    <text evidence="3">The sequence shown here is derived from an EMBL/GenBank/DDBJ whole genome shotgun (WGS) entry which is preliminary data.</text>
</comment>
<accession>A0A9D2CZX9</accession>
<dbReference type="PANTHER" id="PTHR14969">
    <property type="entry name" value="SPHINGOSINE-1-PHOSPHATE PHOSPHOHYDROLASE"/>
    <property type="match status" value="1"/>
</dbReference>
<feature type="transmembrane region" description="Helical" evidence="1">
    <location>
        <begin position="197"/>
        <end position="219"/>
    </location>
</feature>
<keyword evidence="1" id="KW-0472">Membrane</keyword>
<protein>
    <submittedName>
        <fullName evidence="3">Phosphatase PAP2 family protein</fullName>
    </submittedName>
</protein>
<name>A0A9D2CZX9_9FIRM</name>
<feature type="transmembrane region" description="Helical" evidence="1">
    <location>
        <begin position="20"/>
        <end position="44"/>
    </location>
</feature>
<evidence type="ECO:0000313" key="3">
    <source>
        <dbReference type="EMBL" id="HIZ03929.1"/>
    </source>
</evidence>
<keyword evidence="1" id="KW-0812">Transmembrane</keyword>
<dbReference type="Proteomes" id="UP000824132">
    <property type="component" value="Unassembled WGS sequence"/>
</dbReference>
<gene>
    <name evidence="3" type="ORF">H9727_06545</name>
</gene>
<reference evidence="3" key="2">
    <citation type="submission" date="2021-04" db="EMBL/GenBank/DDBJ databases">
        <authorList>
            <person name="Gilroy R."/>
        </authorList>
    </citation>
    <scope>NUCLEOTIDE SEQUENCE</scope>
    <source>
        <strain evidence="3">CHK187-5294</strain>
    </source>
</reference>
<dbReference type="Gene3D" id="1.20.144.10">
    <property type="entry name" value="Phosphatidic acid phosphatase type 2/haloperoxidase"/>
    <property type="match status" value="1"/>
</dbReference>
<feature type="transmembrane region" description="Helical" evidence="1">
    <location>
        <begin position="260"/>
        <end position="280"/>
    </location>
</feature>
<dbReference type="InterPro" id="IPR036938">
    <property type="entry name" value="PAP2/HPO_sf"/>
</dbReference>
<feature type="transmembrane region" description="Helical" evidence="1">
    <location>
        <begin position="120"/>
        <end position="142"/>
    </location>
</feature>
<dbReference type="PANTHER" id="PTHR14969:SF13">
    <property type="entry name" value="AT30094P"/>
    <property type="match status" value="1"/>
</dbReference>
<dbReference type="InterPro" id="IPR000326">
    <property type="entry name" value="PAP2/HPO"/>
</dbReference>
<proteinExistence type="predicted"/>
<dbReference type="GO" id="GO:0042392">
    <property type="term" value="F:sphingosine-1-phosphate phosphatase activity"/>
    <property type="evidence" value="ECO:0007669"/>
    <property type="project" value="TreeGrafter"/>
</dbReference>
<evidence type="ECO:0000259" key="2">
    <source>
        <dbReference type="SMART" id="SM00014"/>
    </source>
</evidence>
<dbReference type="Pfam" id="PF01569">
    <property type="entry name" value="PAP2"/>
    <property type="match status" value="1"/>
</dbReference>
<evidence type="ECO:0000313" key="4">
    <source>
        <dbReference type="Proteomes" id="UP000824132"/>
    </source>
</evidence>
<keyword evidence="1" id="KW-1133">Transmembrane helix</keyword>
<feature type="transmembrane region" description="Helical" evidence="1">
    <location>
        <begin position="148"/>
        <end position="167"/>
    </location>
</feature>
<feature type="domain" description="Phosphatidic acid phosphatase type 2/haloperoxidase" evidence="2">
    <location>
        <begin position="48"/>
        <end position="163"/>
    </location>
</feature>
<reference evidence="3" key="1">
    <citation type="journal article" date="2021" name="PeerJ">
        <title>Extensive microbial diversity within the chicken gut microbiome revealed by metagenomics and culture.</title>
        <authorList>
            <person name="Gilroy R."/>
            <person name="Ravi A."/>
            <person name="Getino M."/>
            <person name="Pursley I."/>
            <person name="Horton D.L."/>
            <person name="Alikhan N.F."/>
            <person name="Baker D."/>
            <person name="Gharbi K."/>
            <person name="Hall N."/>
            <person name="Watson M."/>
            <person name="Adriaenssens E.M."/>
            <person name="Foster-Nyarko E."/>
            <person name="Jarju S."/>
            <person name="Secka A."/>
            <person name="Antonio M."/>
            <person name="Oren A."/>
            <person name="Chaudhuri R.R."/>
            <person name="La Ragione R."/>
            <person name="Hildebrand F."/>
            <person name="Pallen M.J."/>
        </authorList>
    </citation>
    <scope>NUCLEOTIDE SEQUENCE</scope>
    <source>
        <strain evidence="3">CHK187-5294</strain>
    </source>
</reference>